<feature type="domain" description="Glucosamine/galactosamine-6-phosphate isomerase" evidence="8">
    <location>
        <begin position="24"/>
        <end position="215"/>
    </location>
</feature>
<evidence type="ECO:0000313" key="10">
    <source>
        <dbReference type="Proteomes" id="UP000222056"/>
    </source>
</evidence>
<dbReference type="InterPro" id="IPR039104">
    <property type="entry name" value="6PGL"/>
</dbReference>
<dbReference type="InterPro" id="IPR005900">
    <property type="entry name" value="6-phosphogluconolactonase_DevB"/>
</dbReference>
<dbReference type="GO" id="GO:0017057">
    <property type="term" value="F:6-phosphogluconolactonase activity"/>
    <property type="evidence" value="ECO:0007669"/>
    <property type="project" value="UniProtKB-UniRule"/>
</dbReference>
<reference evidence="10" key="1">
    <citation type="submission" date="2016-10" db="EMBL/GenBank/DDBJ databases">
        <authorList>
            <person name="Varghese N."/>
            <person name="Submissions S."/>
        </authorList>
    </citation>
    <scope>NUCLEOTIDE SEQUENCE [LARGE SCALE GENOMIC DNA]</scope>
    <source>
        <strain evidence="10">ATCC 35263</strain>
    </source>
</reference>
<dbReference type="GO" id="GO:0005975">
    <property type="term" value="P:carbohydrate metabolic process"/>
    <property type="evidence" value="ECO:0007669"/>
    <property type="project" value="UniProtKB-UniRule"/>
</dbReference>
<dbReference type="RefSeq" id="WP_093117553.1">
    <property type="nucleotide sequence ID" value="NZ_FNWJ01000002.1"/>
</dbReference>
<comment type="catalytic activity">
    <reaction evidence="1 7">
        <text>6-phospho-D-glucono-1,5-lactone + H2O = 6-phospho-D-gluconate + H(+)</text>
        <dbReference type="Rhea" id="RHEA:12556"/>
        <dbReference type="ChEBI" id="CHEBI:15377"/>
        <dbReference type="ChEBI" id="CHEBI:15378"/>
        <dbReference type="ChEBI" id="CHEBI:57955"/>
        <dbReference type="ChEBI" id="CHEBI:58759"/>
        <dbReference type="EC" id="3.1.1.31"/>
    </reaction>
</comment>
<sequence length="247" mass="25978">MPVHVVTTPDPVEVVAEMMAAAAKLGGRICTTGGRAAALVYRRLANAVVDLAAVELWLSDERCVPLADERSNGGLVQRALIERLPVERRPRLRAVAVGEGAQQAAAVYERELAIASGSAQRPPLFELVVLSLGRDGHIASLFPDRPEAREAARWAVAVERPGLEPLVPRVSLTLPVLLAGKRILLLAVGEEKRAALEHALSAAAAGSEEAREPGAALLSRCLRSAPELSLVTDLAGVGQPGQGGSER</sequence>
<evidence type="ECO:0000256" key="5">
    <source>
        <dbReference type="ARBA" id="ARBA00013198"/>
    </source>
</evidence>
<evidence type="ECO:0000256" key="2">
    <source>
        <dbReference type="ARBA" id="ARBA00002681"/>
    </source>
</evidence>
<keyword evidence="7" id="KW-0378">Hydrolase</keyword>
<name>A0A1H6FSF9_THEAL</name>
<dbReference type="AlphaFoldDB" id="A0A1H6FSF9"/>
<dbReference type="PANTHER" id="PTHR11054:SF0">
    <property type="entry name" value="6-PHOSPHOGLUCONOLACTONASE"/>
    <property type="match status" value="1"/>
</dbReference>
<dbReference type="PANTHER" id="PTHR11054">
    <property type="entry name" value="6-PHOSPHOGLUCONOLACTONASE"/>
    <property type="match status" value="1"/>
</dbReference>
<protein>
    <recommendedName>
        <fullName evidence="6 7">6-phosphogluconolactonase</fullName>
        <shortName evidence="7">6PGL</shortName>
        <ecNumber evidence="5 7">3.1.1.31</ecNumber>
    </recommendedName>
</protein>
<keyword evidence="10" id="KW-1185">Reference proteome</keyword>
<dbReference type="UniPathway" id="UPA00115">
    <property type="reaction ID" value="UER00409"/>
</dbReference>
<evidence type="ECO:0000313" key="9">
    <source>
        <dbReference type="EMBL" id="SEH13816.1"/>
    </source>
</evidence>
<dbReference type="Pfam" id="PF01182">
    <property type="entry name" value="Glucosamine_iso"/>
    <property type="match status" value="1"/>
</dbReference>
<proteinExistence type="inferred from homology"/>
<dbReference type="NCBIfam" id="TIGR01198">
    <property type="entry name" value="pgl"/>
    <property type="match status" value="1"/>
</dbReference>
<evidence type="ECO:0000259" key="8">
    <source>
        <dbReference type="Pfam" id="PF01182"/>
    </source>
</evidence>
<comment type="function">
    <text evidence="2 7">Hydrolysis of 6-phosphogluconolactone to 6-phosphogluconate.</text>
</comment>
<comment type="similarity">
    <text evidence="4 7">Belongs to the glucosamine/galactosamine-6-phosphate isomerase family. 6-phosphogluconolactonase subfamily.</text>
</comment>
<dbReference type="Proteomes" id="UP000222056">
    <property type="component" value="Unassembled WGS sequence"/>
</dbReference>
<dbReference type="InterPro" id="IPR037171">
    <property type="entry name" value="NagB/RpiA_transferase-like"/>
</dbReference>
<dbReference type="SUPFAM" id="SSF100950">
    <property type="entry name" value="NagB/RpiA/CoA transferase-like"/>
    <property type="match status" value="1"/>
</dbReference>
<dbReference type="InterPro" id="IPR006148">
    <property type="entry name" value="Glc/Gal-6P_isomerase"/>
</dbReference>
<dbReference type="STRING" id="29539.SAMN02745716_1336"/>
<dbReference type="Gene3D" id="3.40.50.1360">
    <property type="match status" value="1"/>
</dbReference>
<accession>A0A1H6FSF9</accession>
<dbReference type="EC" id="3.1.1.31" evidence="5 7"/>
<evidence type="ECO:0000256" key="4">
    <source>
        <dbReference type="ARBA" id="ARBA00010662"/>
    </source>
</evidence>
<dbReference type="OrthoDB" id="9810967at2"/>
<dbReference type="GO" id="GO:0006098">
    <property type="term" value="P:pentose-phosphate shunt"/>
    <property type="evidence" value="ECO:0007669"/>
    <property type="project" value="UniProtKB-UniPathway"/>
</dbReference>
<comment type="pathway">
    <text evidence="3 7">Carbohydrate degradation; pentose phosphate pathway; D-ribulose 5-phosphate from D-glucose 6-phosphate (oxidative stage): step 2/3.</text>
</comment>
<organism evidence="9 10">
    <name type="scientific">Thermoleophilum album</name>
    <dbReference type="NCBI Taxonomy" id="29539"/>
    <lineage>
        <taxon>Bacteria</taxon>
        <taxon>Bacillati</taxon>
        <taxon>Actinomycetota</taxon>
        <taxon>Thermoleophilia</taxon>
        <taxon>Thermoleophilales</taxon>
        <taxon>Thermoleophilaceae</taxon>
        <taxon>Thermoleophilum</taxon>
    </lineage>
</organism>
<evidence type="ECO:0000256" key="7">
    <source>
        <dbReference type="RuleBase" id="RU365095"/>
    </source>
</evidence>
<evidence type="ECO:0000256" key="1">
    <source>
        <dbReference type="ARBA" id="ARBA00000832"/>
    </source>
</evidence>
<evidence type="ECO:0000256" key="3">
    <source>
        <dbReference type="ARBA" id="ARBA00004961"/>
    </source>
</evidence>
<gene>
    <name evidence="7" type="primary">pgl</name>
    <name evidence="9" type="ORF">SAMN02745716_1336</name>
</gene>
<dbReference type="EMBL" id="FNWJ01000002">
    <property type="protein sequence ID" value="SEH13816.1"/>
    <property type="molecule type" value="Genomic_DNA"/>
</dbReference>
<evidence type="ECO:0000256" key="6">
    <source>
        <dbReference type="ARBA" id="ARBA00020337"/>
    </source>
</evidence>